<feature type="domain" description="Uroporphyrinogen decarboxylase (URO-D)" evidence="1">
    <location>
        <begin position="7"/>
        <end position="325"/>
    </location>
</feature>
<evidence type="ECO:0000313" key="2">
    <source>
        <dbReference type="EMBL" id="VAW40304.1"/>
    </source>
</evidence>
<dbReference type="InterPro" id="IPR052024">
    <property type="entry name" value="Methanogen_methyltrans"/>
</dbReference>
<proteinExistence type="predicted"/>
<dbReference type="InterPro" id="IPR038071">
    <property type="entry name" value="UROD/MetE-like_sf"/>
</dbReference>
<dbReference type="PANTHER" id="PTHR47099">
    <property type="entry name" value="METHYLCOBAMIDE:COM METHYLTRANSFERASE MTBA"/>
    <property type="match status" value="1"/>
</dbReference>
<dbReference type="GO" id="GO:0006779">
    <property type="term" value="P:porphyrin-containing compound biosynthetic process"/>
    <property type="evidence" value="ECO:0007669"/>
    <property type="project" value="InterPro"/>
</dbReference>
<dbReference type="PANTHER" id="PTHR47099:SF1">
    <property type="entry name" value="METHYLCOBAMIDE:COM METHYLTRANSFERASE MTBA"/>
    <property type="match status" value="1"/>
</dbReference>
<dbReference type="AlphaFoldDB" id="A0A3B0W9D4"/>
<accession>A0A3B0W9D4</accession>
<dbReference type="Pfam" id="PF01208">
    <property type="entry name" value="URO-D"/>
    <property type="match status" value="1"/>
</dbReference>
<reference evidence="2" key="1">
    <citation type="submission" date="2018-06" db="EMBL/GenBank/DDBJ databases">
        <authorList>
            <person name="Zhirakovskaya E."/>
        </authorList>
    </citation>
    <scope>NUCLEOTIDE SEQUENCE</scope>
</reference>
<gene>
    <name evidence="2" type="ORF">MNBD_CHLOROFLEXI01-1083</name>
</gene>
<dbReference type="EMBL" id="UOEU01000788">
    <property type="protein sequence ID" value="VAW40304.1"/>
    <property type="molecule type" value="Genomic_DNA"/>
</dbReference>
<organism evidence="2">
    <name type="scientific">hydrothermal vent metagenome</name>
    <dbReference type="NCBI Taxonomy" id="652676"/>
    <lineage>
        <taxon>unclassified sequences</taxon>
        <taxon>metagenomes</taxon>
        <taxon>ecological metagenomes</taxon>
    </lineage>
</organism>
<name>A0A3B0W9D4_9ZZZZ</name>
<dbReference type="InterPro" id="IPR000257">
    <property type="entry name" value="Uroporphyrinogen_deCOase"/>
</dbReference>
<sequence length="328" mass="36928">MTNWSKRKRLEAMISGQPLDRVPVALWRHWPGDDQDAQALAAAHLQWQKDYDWDVLKVGPASSYSVVDWGVEDRWVGHIEGTRQYTRRAIQTSEDWAALKPLDPSQGMLATQIEALRLVKEAVGDSVPVIATIFSPLSQAKHLADNEPMLCHMRQHPDLFRQGQAAIVESTLRYIEAAKKIGIDGIFYAVQHARYPLLSRDEYATWGRPFDLQILDAVQDLWLNIVHLHSTDVMFDLVADYPAHLLNWHDREVGISLAEGLQQIKGAASGGVDHWTLHQESPEQTLAEAKDAIDQTNGRRLLLGTGCVAMVTTPLRNIRALRESVLRS</sequence>
<dbReference type="Gene3D" id="3.20.20.210">
    <property type="match status" value="1"/>
</dbReference>
<dbReference type="GO" id="GO:0004853">
    <property type="term" value="F:uroporphyrinogen decarboxylase activity"/>
    <property type="evidence" value="ECO:0007669"/>
    <property type="project" value="InterPro"/>
</dbReference>
<evidence type="ECO:0000259" key="1">
    <source>
        <dbReference type="Pfam" id="PF01208"/>
    </source>
</evidence>
<dbReference type="SUPFAM" id="SSF51726">
    <property type="entry name" value="UROD/MetE-like"/>
    <property type="match status" value="1"/>
</dbReference>
<protein>
    <submittedName>
        <fullName evidence="2">Uroporphyrinogen decarboxylase (URO-D)</fullName>
    </submittedName>
</protein>